<keyword evidence="5" id="KW-1185">Reference proteome</keyword>
<reference evidence="3" key="3">
    <citation type="submission" date="2016-11" db="EMBL/GenBank/DDBJ databases">
        <authorList>
            <person name="Jaros S."/>
            <person name="Januszkiewicz K."/>
            <person name="Wedrychowicz H."/>
        </authorList>
    </citation>
    <scope>NUCLEOTIDE SEQUENCE [LARGE SCALE GENOMIC DNA]</scope>
    <source>
        <strain evidence="3">DX253</strain>
    </source>
</reference>
<dbReference type="Proteomes" id="UP000184203">
    <property type="component" value="Unassembled WGS sequence"/>
</dbReference>
<protein>
    <submittedName>
        <fullName evidence="2">Uncharacterized protein</fullName>
    </submittedName>
</protein>
<reference evidence="2 4" key="1">
    <citation type="journal article" date="2014" name="ISME J.">
        <title>Trehalose/2-sulfotrehalose biosynthesis and glycine-betaine uptake are widely spread mechanisms for osmoadaptation in the Halobacteriales.</title>
        <authorList>
            <person name="Youssef N.H."/>
            <person name="Savage-Ashlock K.N."/>
            <person name="McCully A.L."/>
            <person name="Luedtke B."/>
            <person name="Shaw E.I."/>
            <person name="Hoff W.D."/>
            <person name="Elshahed M.S."/>
        </authorList>
    </citation>
    <scope>NUCLEOTIDE SEQUENCE [LARGE SCALE GENOMIC DNA]</scope>
    <source>
        <strain evidence="2 4">DX253</strain>
    </source>
</reference>
<dbReference type="EMBL" id="FRAN01000003">
    <property type="protein sequence ID" value="SHK77852.1"/>
    <property type="molecule type" value="Genomic_DNA"/>
</dbReference>
<feature type="transmembrane region" description="Helical" evidence="1">
    <location>
        <begin position="47"/>
        <end position="65"/>
    </location>
</feature>
<evidence type="ECO:0000313" key="4">
    <source>
        <dbReference type="Proteomes" id="UP000003751"/>
    </source>
</evidence>
<keyword evidence="1" id="KW-0812">Transmembrane</keyword>
<dbReference type="Pfam" id="PF24283">
    <property type="entry name" value="DUF7471"/>
    <property type="match status" value="1"/>
</dbReference>
<keyword evidence="1" id="KW-1133">Transmembrane helix</keyword>
<dbReference type="AlphaFoldDB" id="E7QY51"/>
<reference evidence="5" key="2">
    <citation type="submission" date="2016-11" db="EMBL/GenBank/DDBJ databases">
        <authorList>
            <person name="Varghese N."/>
            <person name="Submissions S."/>
        </authorList>
    </citation>
    <scope>NUCLEOTIDE SEQUENCE [LARGE SCALE GENOMIC DNA]</scope>
    <source>
        <strain evidence="5">DX253</strain>
    </source>
</reference>
<dbReference type="eggNOG" id="arCOG06190">
    <property type="taxonomic scope" value="Archaea"/>
</dbReference>
<dbReference type="RefSeq" id="WP_007982420.1">
    <property type="nucleotide sequence ID" value="NZ_AEMG01000025.1"/>
</dbReference>
<gene>
    <name evidence="3" type="ORF">SAMN05444342_2150</name>
    <name evidence="2" type="ORF">ZOD2009_18704</name>
</gene>
<evidence type="ECO:0000256" key="1">
    <source>
        <dbReference type="SAM" id="Phobius"/>
    </source>
</evidence>
<sequence length="123" mass="12994">MAPALYPLHAVASSGGLALHVVLAVAAVGSAAVFLLALAAFRQRRTLPYLLVALAFAALAGRELVGGMTAANYLSANAHHLYEHALDIVVIALLIGAVYYARSVETRRLTHDDETVPTEDDDD</sequence>
<keyword evidence="1" id="KW-0472">Membrane</keyword>
<dbReference type="InterPro" id="IPR055894">
    <property type="entry name" value="DUF7471"/>
</dbReference>
<feature type="transmembrane region" description="Helical" evidence="1">
    <location>
        <begin position="17"/>
        <end position="40"/>
    </location>
</feature>
<dbReference type="EMBL" id="AEMG01000025">
    <property type="protein sequence ID" value="EFW90517.1"/>
    <property type="molecule type" value="Genomic_DNA"/>
</dbReference>
<evidence type="ECO:0000313" key="3">
    <source>
        <dbReference type="EMBL" id="SHK77852.1"/>
    </source>
</evidence>
<evidence type="ECO:0000313" key="5">
    <source>
        <dbReference type="Proteomes" id="UP000184203"/>
    </source>
</evidence>
<accession>E7QY51</accession>
<organism evidence="2 4">
    <name type="scientific">Haladaptatus paucihalophilus DX253</name>
    <dbReference type="NCBI Taxonomy" id="797209"/>
    <lineage>
        <taxon>Archaea</taxon>
        <taxon>Methanobacteriati</taxon>
        <taxon>Methanobacteriota</taxon>
        <taxon>Stenosarchaea group</taxon>
        <taxon>Halobacteria</taxon>
        <taxon>Halobacteriales</taxon>
        <taxon>Haladaptataceae</taxon>
        <taxon>Haladaptatus</taxon>
    </lineage>
</organism>
<dbReference type="PATRIC" id="fig|797209.4.peg.3667"/>
<proteinExistence type="predicted"/>
<name>E7QY51_HALPU</name>
<dbReference type="STRING" id="797209.GCA_000376445_02847"/>
<dbReference type="Proteomes" id="UP000003751">
    <property type="component" value="Unassembled WGS sequence"/>
</dbReference>
<evidence type="ECO:0000313" key="2">
    <source>
        <dbReference type="EMBL" id="EFW90517.1"/>
    </source>
</evidence>
<dbReference type="OrthoDB" id="271732at2157"/>
<feature type="transmembrane region" description="Helical" evidence="1">
    <location>
        <begin position="85"/>
        <end position="101"/>
    </location>
</feature>